<dbReference type="Proteomes" id="UP000284109">
    <property type="component" value="Unassembled WGS sequence"/>
</dbReference>
<comment type="caution">
    <text evidence="5">The sequence shown here is derived from an EMBL/GenBank/DDBJ whole genome shotgun (WGS) entry which is preliminary data.</text>
</comment>
<proteinExistence type="predicted"/>
<name>A0A347SQF9_9LACO</name>
<keyword evidence="7" id="KW-1185">Reference proteome</keyword>
<evidence type="ECO:0000256" key="3">
    <source>
        <dbReference type="PROSITE-ProRule" id="PRU00464"/>
    </source>
</evidence>
<dbReference type="OrthoDB" id="9784774at2"/>
<dbReference type="Gene3D" id="3.30.428.10">
    <property type="entry name" value="HIT-like"/>
    <property type="match status" value="1"/>
</dbReference>
<dbReference type="AlphaFoldDB" id="A0A347SQF9"/>
<dbReference type="PRINTS" id="PR00332">
    <property type="entry name" value="HISTRIAD"/>
</dbReference>
<dbReference type="FunFam" id="3.30.428.10:FF:000014">
    <property type="entry name" value="Putative histidine triad (HIT) protein"/>
    <property type="match status" value="1"/>
</dbReference>
<evidence type="ECO:0000256" key="2">
    <source>
        <dbReference type="PIRSR" id="PIRSR601310-3"/>
    </source>
</evidence>
<dbReference type="GO" id="GO:0009117">
    <property type="term" value="P:nucleotide metabolic process"/>
    <property type="evidence" value="ECO:0007669"/>
    <property type="project" value="TreeGrafter"/>
</dbReference>
<evidence type="ECO:0000313" key="7">
    <source>
        <dbReference type="Proteomes" id="UP000284109"/>
    </source>
</evidence>
<dbReference type="InterPro" id="IPR011146">
    <property type="entry name" value="HIT-like"/>
</dbReference>
<evidence type="ECO:0000313" key="6">
    <source>
        <dbReference type="EMBL" id="RHW49566.1"/>
    </source>
</evidence>
<dbReference type="InterPro" id="IPR036265">
    <property type="entry name" value="HIT-like_sf"/>
</dbReference>
<dbReference type="EMBL" id="QOCR01000004">
    <property type="protein sequence ID" value="RHW49566.1"/>
    <property type="molecule type" value="Genomic_DNA"/>
</dbReference>
<dbReference type="KEGG" id="lbm:DS830_01775"/>
<protein>
    <submittedName>
        <fullName evidence="5">HIT family protein</fullName>
    </submittedName>
</protein>
<feature type="domain" description="HIT" evidence="4">
    <location>
        <begin position="9"/>
        <end position="117"/>
    </location>
</feature>
<sequence>MSTTTENCVFCKIIAGEIPSYTVYEDDVVKAFLDISQVTPGHVLLVPKKHVQDIFEYDASYAGEVFSRVPQVARAIKAANSDIQGMNISINNGKIAYQSVFHSHIHLVPRYTDNDGFQMKWADNTDKYNQQQLNDIAQKIIEHIGE</sequence>
<feature type="short sequence motif" description="Histidine triad motif" evidence="2 3">
    <location>
        <begin position="102"/>
        <end position="106"/>
    </location>
</feature>
<dbReference type="PROSITE" id="PS51084">
    <property type="entry name" value="HIT_2"/>
    <property type="match status" value="1"/>
</dbReference>
<reference evidence="7 8" key="1">
    <citation type="submission" date="2018-07" db="EMBL/GenBank/DDBJ databases">
        <title>Genome sequences of six Lactobacillus spp. isolated from bumble bee guts.</title>
        <authorList>
            <person name="Motta E.V.S."/>
            <person name="Moran N.A."/>
        </authorList>
    </citation>
    <scope>NUCLEOTIDE SEQUENCE [LARGE SCALE GENOMIC DNA]</scope>
    <source>
        <strain evidence="6 7">BI-1.1</strain>
        <strain evidence="5 8">LV-8.1</strain>
    </source>
</reference>
<dbReference type="CDD" id="cd01277">
    <property type="entry name" value="HINT_subgroup"/>
    <property type="match status" value="1"/>
</dbReference>
<dbReference type="Pfam" id="PF01230">
    <property type="entry name" value="HIT"/>
    <property type="match status" value="1"/>
</dbReference>
<dbReference type="Proteomes" id="UP000284822">
    <property type="component" value="Unassembled WGS sequence"/>
</dbReference>
<dbReference type="InterPro" id="IPR039384">
    <property type="entry name" value="HINT"/>
</dbReference>
<dbReference type="SUPFAM" id="SSF54197">
    <property type="entry name" value="HIT-like"/>
    <property type="match status" value="1"/>
</dbReference>
<dbReference type="InterPro" id="IPR019808">
    <property type="entry name" value="Histidine_triad_CS"/>
</dbReference>
<dbReference type="GO" id="GO:0003824">
    <property type="term" value="F:catalytic activity"/>
    <property type="evidence" value="ECO:0007669"/>
    <property type="project" value="InterPro"/>
</dbReference>
<evidence type="ECO:0000259" key="4">
    <source>
        <dbReference type="PROSITE" id="PS51084"/>
    </source>
</evidence>
<evidence type="ECO:0000313" key="8">
    <source>
        <dbReference type="Proteomes" id="UP000284822"/>
    </source>
</evidence>
<evidence type="ECO:0000313" key="5">
    <source>
        <dbReference type="EMBL" id="RHW48398.1"/>
    </source>
</evidence>
<dbReference type="RefSeq" id="WP_118901062.1">
    <property type="nucleotide sequence ID" value="NZ_CP031513.1"/>
</dbReference>
<dbReference type="PANTHER" id="PTHR46648">
    <property type="entry name" value="HIT FAMILY PROTEIN 1"/>
    <property type="match status" value="1"/>
</dbReference>
<feature type="active site" description="Tele-AMP-histidine intermediate" evidence="1">
    <location>
        <position position="104"/>
    </location>
</feature>
<gene>
    <name evidence="6" type="ORF">DS831_05205</name>
    <name evidence="5" type="ORF">DS832_02230</name>
</gene>
<dbReference type="InterPro" id="IPR001310">
    <property type="entry name" value="Histidine_triad_HIT"/>
</dbReference>
<dbReference type="PROSITE" id="PS00892">
    <property type="entry name" value="HIT_1"/>
    <property type="match status" value="1"/>
</dbReference>
<dbReference type="PANTHER" id="PTHR46648:SF1">
    <property type="entry name" value="ADENOSINE 5'-MONOPHOSPHORAMIDASE HNT1"/>
    <property type="match status" value="1"/>
</dbReference>
<evidence type="ECO:0000256" key="1">
    <source>
        <dbReference type="PIRSR" id="PIRSR601310-1"/>
    </source>
</evidence>
<organism evidence="5 8">
    <name type="scientific">Bombilactobacillus bombi</name>
    <dbReference type="NCBI Taxonomy" id="1303590"/>
    <lineage>
        <taxon>Bacteria</taxon>
        <taxon>Bacillati</taxon>
        <taxon>Bacillota</taxon>
        <taxon>Bacilli</taxon>
        <taxon>Lactobacillales</taxon>
        <taxon>Lactobacillaceae</taxon>
        <taxon>Bombilactobacillus</taxon>
    </lineage>
</organism>
<dbReference type="EMBL" id="QOCS01000005">
    <property type="protein sequence ID" value="RHW48398.1"/>
    <property type="molecule type" value="Genomic_DNA"/>
</dbReference>
<accession>A0A347SQF9</accession>